<accession>A0ABS5Z9D5</accession>
<evidence type="ECO:0008006" key="4">
    <source>
        <dbReference type="Google" id="ProtNLM"/>
    </source>
</evidence>
<protein>
    <recommendedName>
        <fullName evidence="4">DUF945 family protein</fullName>
    </recommendedName>
</protein>
<proteinExistence type="predicted"/>
<name>A0ABS5Z9D5_9GAMM</name>
<evidence type="ECO:0000313" key="3">
    <source>
        <dbReference type="Proteomes" id="UP000690515"/>
    </source>
</evidence>
<evidence type="ECO:0000313" key="2">
    <source>
        <dbReference type="EMBL" id="MBU2710663.1"/>
    </source>
</evidence>
<dbReference type="Proteomes" id="UP000690515">
    <property type="component" value="Unassembled WGS sequence"/>
</dbReference>
<comment type="caution">
    <text evidence="2">The sequence shown here is derived from an EMBL/GenBank/DDBJ whole genome shotgun (WGS) entry which is preliminary data.</text>
</comment>
<organism evidence="2 3">
    <name type="scientific">Zooshikella harenae</name>
    <dbReference type="NCBI Taxonomy" id="2827238"/>
    <lineage>
        <taxon>Bacteria</taxon>
        <taxon>Pseudomonadati</taxon>
        <taxon>Pseudomonadota</taxon>
        <taxon>Gammaproteobacteria</taxon>
        <taxon>Oceanospirillales</taxon>
        <taxon>Zooshikellaceae</taxon>
        <taxon>Zooshikella</taxon>
    </lineage>
</organism>
<reference evidence="2 3" key="1">
    <citation type="submission" date="2021-04" db="EMBL/GenBank/DDBJ databases">
        <authorList>
            <person name="Pira H."/>
            <person name="Risdian C."/>
            <person name="Wink J."/>
        </authorList>
    </citation>
    <scope>NUCLEOTIDE SEQUENCE [LARGE SCALE GENOMIC DNA]</scope>
    <source>
        <strain evidence="2 3">WH53</strain>
    </source>
</reference>
<gene>
    <name evidence="2" type="ORF">KCG35_06305</name>
</gene>
<sequence length="431" mass="49431">MGKKIGLLIGIVIAVIVGAKFYVEYTVKKNVDKFVSVLSPYVQVQYNDVSTTIDGEIAINDIKLYPYKEKQTYTIEKALLKLPSIWDFLNLDLANSKKIPESLTLALQGISLPLNEELIEDFFPSQADVSDKVLNIDNKALRKMGYNIMTLDISASYTYEQINQALKFNAKASTRNFFSFEFATKLANLPNLTPQQFMFVEPELQSVRFTYRDDSFNKRWLKYCQDTHKLKEAECIEHVIASFDHYFDEFQLKLSEPFNKRFSDFMRNSGVVSFDIDIDDGADLRSLDFMQGLEILVFKDVLVSVNNEYIQPLFVRSSSYTTSSKKGTTGEDGQSGSRPSILSTSEIEAEGYEIEKEVKKRLDKVEDVKNYIGRNAYLYLTNNKKVAGTVMDVKNNRVVLKSYAGSQYASFHYSFKKIKYIEVVTQDYRAY</sequence>
<evidence type="ECO:0000256" key="1">
    <source>
        <dbReference type="SAM" id="MobiDB-lite"/>
    </source>
</evidence>
<dbReference type="RefSeq" id="WP_215818829.1">
    <property type="nucleotide sequence ID" value="NZ_JAGSOY010000009.1"/>
</dbReference>
<feature type="region of interest" description="Disordered" evidence="1">
    <location>
        <begin position="320"/>
        <end position="340"/>
    </location>
</feature>
<feature type="compositionally biased region" description="Polar residues" evidence="1">
    <location>
        <begin position="331"/>
        <end position="340"/>
    </location>
</feature>
<keyword evidence="3" id="KW-1185">Reference proteome</keyword>
<dbReference type="EMBL" id="JAGSOY010000009">
    <property type="protein sequence ID" value="MBU2710663.1"/>
    <property type="molecule type" value="Genomic_DNA"/>
</dbReference>